<comment type="caution">
    <text evidence="1">The sequence shown here is derived from an EMBL/GenBank/DDBJ whole genome shotgun (WGS) entry which is preliminary data.</text>
</comment>
<sequence length="164" mass="18268">MRLAAAQAVLQRVLQLKEHIVKKSVLCLALSLALVLAFAPVRAAENTPEAENSKANPVDQFTGAAWQKTPEAEKLAFLFGVETAITVEYFVNGKIAEKATKEGKRPVYTLSPFEKGWMKAFKGVNRAEVAKMVDAWYTANPQQLDRPVMSVIWREIIEPRLNAK</sequence>
<dbReference type="AlphaFoldDB" id="A0A644USZ4"/>
<gene>
    <name evidence="1" type="ORF">SDC9_28094</name>
</gene>
<evidence type="ECO:0000313" key="1">
    <source>
        <dbReference type="EMBL" id="MPL82159.1"/>
    </source>
</evidence>
<reference evidence="1" key="1">
    <citation type="submission" date="2019-08" db="EMBL/GenBank/DDBJ databases">
        <authorList>
            <person name="Kucharzyk K."/>
            <person name="Murdoch R.W."/>
            <person name="Higgins S."/>
            <person name="Loffler F."/>
        </authorList>
    </citation>
    <scope>NUCLEOTIDE SEQUENCE</scope>
</reference>
<name>A0A644USZ4_9ZZZZ</name>
<organism evidence="1">
    <name type="scientific">bioreactor metagenome</name>
    <dbReference type="NCBI Taxonomy" id="1076179"/>
    <lineage>
        <taxon>unclassified sequences</taxon>
        <taxon>metagenomes</taxon>
        <taxon>ecological metagenomes</taxon>
    </lineage>
</organism>
<accession>A0A644USZ4</accession>
<dbReference type="EMBL" id="VSSQ01000159">
    <property type="protein sequence ID" value="MPL82159.1"/>
    <property type="molecule type" value="Genomic_DNA"/>
</dbReference>
<protein>
    <submittedName>
        <fullName evidence="1">Uncharacterized protein</fullName>
    </submittedName>
</protein>
<proteinExistence type="predicted"/>